<dbReference type="Proteomes" id="UP000189733">
    <property type="component" value="Unassembled WGS sequence"/>
</dbReference>
<protein>
    <submittedName>
        <fullName evidence="6">NADH-quinone oxidoreductase subunit H</fullName>
    </submittedName>
</protein>
<feature type="transmembrane region" description="Helical" evidence="5">
    <location>
        <begin position="143"/>
        <end position="162"/>
    </location>
</feature>
<feature type="transmembrane region" description="Helical" evidence="5">
    <location>
        <begin position="301"/>
        <end position="320"/>
    </location>
</feature>
<organism evidence="6 7">
    <name type="scientific">Desulfobaculum bizertense DSM 18034</name>
    <dbReference type="NCBI Taxonomy" id="1121442"/>
    <lineage>
        <taxon>Bacteria</taxon>
        <taxon>Pseudomonadati</taxon>
        <taxon>Thermodesulfobacteriota</taxon>
        <taxon>Desulfovibrionia</taxon>
        <taxon>Desulfovibrionales</taxon>
        <taxon>Desulfovibrionaceae</taxon>
        <taxon>Desulfobaculum</taxon>
    </lineage>
</organism>
<dbReference type="RefSeq" id="WP_078684247.1">
    <property type="nucleotide sequence ID" value="NZ_FUYA01000002.1"/>
</dbReference>
<gene>
    <name evidence="6" type="ORF">SAMN02745702_00949</name>
</gene>
<evidence type="ECO:0000256" key="5">
    <source>
        <dbReference type="SAM" id="Phobius"/>
    </source>
</evidence>
<sequence length="321" mass="35187">MPDVFSYTFHMLIFPGGIFALCLGLLLKGVDRKVFARLQRRVGPPIMQPFFDIVKLGRKESILPASGHTPVFRFAPIFGFMGMLLALMVMPVPGVWNGAESMGDMLMMLYLLPIPAIALMLAGSSSSSPYGTLGSSREMMLMFAYEIPLLAVILAVAFKVGLGNGGIAEFSFAKVVEYQQVHGSFIFDWTMLPAFFAYLLFLPGTLGTAPFDLVEAETELLEGPLLEYSGPGLAMFSLCSALKMVLVMGLGVVLFFPGTVPGGWIANIVWFGVKCMLLMLFSITLVRAATGRLRADQSFRFYLKYPSMFAYASLALIFIIH</sequence>
<dbReference type="InterPro" id="IPR052561">
    <property type="entry name" value="ComplexI_Subunit1"/>
</dbReference>
<name>A0A1T4VTD2_9BACT</name>
<dbReference type="EMBL" id="FUYA01000002">
    <property type="protein sequence ID" value="SKA68105.1"/>
    <property type="molecule type" value="Genomic_DNA"/>
</dbReference>
<feature type="transmembrane region" description="Helical" evidence="5">
    <location>
        <begin position="233"/>
        <end position="256"/>
    </location>
</feature>
<feature type="transmembrane region" description="Helical" evidence="5">
    <location>
        <begin position="268"/>
        <end position="289"/>
    </location>
</feature>
<dbReference type="InterPro" id="IPR018086">
    <property type="entry name" value="NADH_UbQ_OxRdtase_su1_CS"/>
</dbReference>
<evidence type="ECO:0000256" key="3">
    <source>
        <dbReference type="ARBA" id="ARBA00022989"/>
    </source>
</evidence>
<accession>A0A1T4VTD2</accession>
<reference evidence="6 7" key="1">
    <citation type="submission" date="2017-02" db="EMBL/GenBank/DDBJ databases">
        <authorList>
            <person name="Peterson S.W."/>
        </authorList>
    </citation>
    <scope>NUCLEOTIDE SEQUENCE [LARGE SCALE GENOMIC DNA]</scope>
    <source>
        <strain evidence="6 7">DSM 18034</strain>
    </source>
</reference>
<feature type="transmembrane region" description="Helical" evidence="5">
    <location>
        <begin position="12"/>
        <end position="30"/>
    </location>
</feature>
<comment type="subcellular location">
    <subcellularLocation>
        <location evidence="1">Membrane</location>
        <topology evidence="1">Multi-pass membrane protein</topology>
    </subcellularLocation>
</comment>
<evidence type="ECO:0000313" key="7">
    <source>
        <dbReference type="Proteomes" id="UP000189733"/>
    </source>
</evidence>
<evidence type="ECO:0000256" key="1">
    <source>
        <dbReference type="ARBA" id="ARBA00004141"/>
    </source>
</evidence>
<proteinExistence type="predicted"/>
<keyword evidence="2 5" id="KW-0812">Transmembrane</keyword>
<evidence type="ECO:0000256" key="2">
    <source>
        <dbReference type="ARBA" id="ARBA00022692"/>
    </source>
</evidence>
<dbReference type="PANTHER" id="PTHR43359">
    <property type="entry name" value="FORMATE HYDROGENLYASE SUBUNIT 4"/>
    <property type="match status" value="1"/>
</dbReference>
<keyword evidence="4 5" id="KW-0472">Membrane</keyword>
<dbReference type="PANTHER" id="PTHR43359:SF1">
    <property type="entry name" value="FORMATE HYDROGENLYASE SUBUNIT 4-RELATED"/>
    <property type="match status" value="1"/>
</dbReference>
<dbReference type="PROSITE" id="PS00668">
    <property type="entry name" value="COMPLEX1_ND1_2"/>
    <property type="match status" value="1"/>
</dbReference>
<dbReference type="OrthoDB" id="9778499at2"/>
<dbReference type="AlphaFoldDB" id="A0A1T4VTD2"/>
<dbReference type="STRING" id="1121442.SAMN02745702_00949"/>
<dbReference type="InterPro" id="IPR001694">
    <property type="entry name" value="NADH_UbQ_OxRdtase_su1/FPO"/>
</dbReference>
<dbReference type="Pfam" id="PF00146">
    <property type="entry name" value="NADHdh"/>
    <property type="match status" value="1"/>
</dbReference>
<feature type="transmembrane region" description="Helical" evidence="5">
    <location>
        <begin position="71"/>
        <end position="93"/>
    </location>
</feature>
<keyword evidence="3 5" id="KW-1133">Transmembrane helix</keyword>
<feature type="transmembrane region" description="Helical" evidence="5">
    <location>
        <begin position="182"/>
        <end position="201"/>
    </location>
</feature>
<feature type="transmembrane region" description="Helical" evidence="5">
    <location>
        <begin position="105"/>
        <end position="122"/>
    </location>
</feature>
<dbReference type="GO" id="GO:0005886">
    <property type="term" value="C:plasma membrane"/>
    <property type="evidence" value="ECO:0007669"/>
    <property type="project" value="TreeGrafter"/>
</dbReference>
<keyword evidence="7" id="KW-1185">Reference proteome</keyword>
<evidence type="ECO:0000256" key="4">
    <source>
        <dbReference type="ARBA" id="ARBA00023136"/>
    </source>
</evidence>
<evidence type="ECO:0000313" key="6">
    <source>
        <dbReference type="EMBL" id="SKA68105.1"/>
    </source>
</evidence>